<dbReference type="Gene3D" id="1.20.1260.140">
    <property type="entry name" value="Alternative oxidase"/>
    <property type="match status" value="1"/>
</dbReference>
<evidence type="ECO:0000256" key="2">
    <source>
        <dbReference type="ARBA" id="ARBA00008388"/>
    </source>
</evidence>
<keyword evidence="11 12" id="KW-0472">Membrane</keyword>
<dbReference type="GO" id="GO:0005739">
    <property type="term" value="C:mitochondrion"/>
    <property type="evidence" value="ECO:0007669"/>
    <property type="project" value="TreeGrafter"/>
</dbReference>
<comment type="caution">
    <text evidence="13">The sequence shown here is derived from an EMBL/GenBank/DDBJ whole genome shotgun (WGS) entry which is preliminary data.</text>
</comment>
<keyword evidence="5 12" id="KW-0812">Transmembrane</keyword>
<dbReference type="GO" id="GO:0016020">
    <property type="term" value="C:membrane"/>
    <property type="evidence" value="ECO:0007669"/>
    <property type="project" value="UniProtKB-SubCell"/>
</dbReference>
<evidence type="ECO:0000256" key="5">
    <source>
        <dbReference type="ARBA" id="ARBA00022692"/>
    </source>
</evidence>
<evidence type="ECO:0000256" key="10">
    <source>
        <dbReference type="ARBA" id="ARBA00023004"/>
    </source>
</evidence>
<proteinExistence type="inferred from homology"/>
<evidence type="ECO:0000256" key="8">
    <source>
        <dbReference type="ARBA" id="ARBA00022989"/>
    </source>
</evidence>
<evidence type="ECO:0000256" key="12">
    <source>
        <dbReference type="RuleBase" id="RU003779"/>
    </source>
</evidence>
<accession>A0A9N9H2D5</accession>
<dbReference type="GO" id="GO:0009916">
    <property type="term" value="F:alternative oxidase activity"/>
    <property type="evidence" value="ECO:0007669"/>
    <property type="project" value="UniProtKB-UniRule"/>
</dbReference>
<dbReference type="PANTHER" id="PTHR31803">
    <property type="entry name" value="ALTERNATIVE OXIDASE"/>
    <property type="match status" value="1"/>
</dbReference>
<keyword evidence="7 12" id="KW-0249">Electron transport</keyword>
<evidence type="ECO:0000256" key="4">
    <source>
        <dbReference type="ARBA" id="ARBA00022660"/>
    </source>
</evidence>
<dbReference type="GO" id="GO:0010230">
    <property type="term" value="P:alternative respiration"/>
    <property type="evidence" value="ECO:0007669"/>
    <property type="project" value="TreeGrafter"/>
</dbReference>
<name>A0A9N9H2D5_9GLOM</name>
<dbReference type="InterPro" id="IPR038659">
    <property type="entry name" value="AOX_sf"/>
</dbReference>
<sequence>MFRSIISPIILTSKKVITFPACHHKLMMVKGQNSINFLFLKSIISQQFTTNSFRTLQQSYATFNSQNGKINEDKFESHIPPEILLDTRHPEPIRHEIVESKKPLKSNDLENIDVKLQFHRIPVTITDKIAYQVIKLIRLPVDWFFKKKYIHRAVIQLKHDGGWIHHLLHEAENERMHLMTWMRIAQPNMWERALITLVQGIFYNAFFSLYLISPRTAHRVVGYLEEEAIVSYTSFLKEIDAGNIPNTKNIPDIAIDYWHLDRETATLRDLVLAVRADEAVHRDTNHHFADRIVLGREDLREDIKNIITNEPNRFGEKLGKIAGLSKDANEKWKWNN</sequence>
<dbReference type="GO" id="GO:0098803">
    <property type="term" value="C:respiratory chain complex"/>
    <property type="evidence" value="ECO:0007669"/>
    <property type="project" value="UniProtKB-UniRule"/>
</dbReference>
<keyword evidence="6 12" id="KW-0479">Metal-binding</keyword>
<organism evidence="13 14">
    <name type="scientific">Cetraspora pellucida</name>
    <dbReference type="NCBI Taxonomy" id="1433469"/>
    <lineage>
        <taxon>Eukaryota</taxon>
        <taxon>Fungi</taxon>
        <taxon>Fungi incertae sedis</taxon>
        <taxon>Mucoromycota</taxon>
        <taxon>Glomeromycotina</taxon>
        <taxon>Glomeromycetes</taxon>
        <taxon>Diversisporales</taxon>
        <taxon>Gigasporaceae</taxon>
        <taxon>Cetraspora</taxon>
    </lineage>
</organism>
<evidence type="ECO:0000256" key="6">
    <source>
        <dbReference type="ARBA" id="ARBA00022723"/>
    </source>
</evidence>
<dbReference type="GO" id="GO:0046872">
    <property type="term" value="F:metal ion binding"/>
    <property type="evidence" value="ECO:0007669"/>
    <property type="project" value="UniProtKB-UniRule"/>
</dbReference>
<evidence type="ECO:0000313" key="14">
    <source>
        <dbReference type="Proteomes" id="UP000789759"/>
    </source>
</evidence>
<comment type="subcellular location">
    <subcellularLocation>
        <location evidence="1">Membrane</location>
    </subcellularLocation>
</comment>
<dbReference type="PANTHER" id="PTHR31803:SF3">
    <property type="entry name" value="ALTERNATIVE OXIDASE"/>
    <property type="match status" value="1"/>
</dbReference>
<evidence type="ECO:0000256" key="3">
    <source>
        <dbReference type="ARBA" id="ARBA00022448"/>
    </source>
</evidence>
<protein>
    <recommendedName>
        <fullName evidence="12">Alternative oxidase</fullName>
        <ecNumber evidence="12">1.-.-.-</ecNumber>
    </recommendedName>
</protein>
<dbReference type="Pfam" id="PF01786">
    <property type="entry name" value="AOX"/>
    <property type="match status" value="1"/>
</dbReference>
<dbReference type="Proteomes" id="UP000789759">
    <property type="component" value="Unassembled WGS sequence"/>
</dbReference>
<comment type="cofactor">
    <cofactor evidence="12">
        <name>Fe cation</name>
        <dbReference type="ChEBI" id="CHEBI:24875"/>
    </cofactor>
    <text evidence="12">Binds 2 iron ions per subunit.</text>
</comment>
<comment type="similarity">
    <text evidence="2 12">Belongs to the alternative oxidase family.</text>
</comment>
<evidence type="ECO:0000313" key="13">
    <source>
        <dbReference type="EMBL" id="CAG8643645.1"/>
    </source>
</evidence>
<dbReference type="EMBL" id="CAJVQA010006627">
    <property type="protein sequence ID" value="CAG8643645.1"/>
    <property type="molecule type" value="Genomic_DNA"/>
</dbReference>
<keyword evidence="3" id="KW-0813">Transport</keyword>
<evidence type="ECO:0000256" key="9">
    <source>
        <dbReference type="ARBA" id="ARBA00023002"/>
    </source>
</evidence>
<dbReference type="EC" id="1.-.-.-" evidence="12"/>
<evidence type="ECO:0000256" key="7">
    <source>
        <dbReference type="ARBA" id="ARBA00022982"/>
    </source>
</evidence>
<keyword evidence="9 12" id="KW-0560">Oxidoreductase</keyword>
<keyword evidence="8" id="KW-1133">Transmembrane helix</keyword>
<evidence type="ECO:0000256" key="11">
    <source>
        <dbReference type="ARBA" id="ARBA00023136"/>
    </source>
</evidence>
<gene>
    <name evidence="13" type="ORF">CPELLU_LOCUS8979</name>
</gene>
<dbReference type="OrthoDB" id="16906at2759"/>
<evidence type="ECO:0000256" key="1">
    <source>
        <dbReference type="ARBA" id="ARBA00004370"/>
    </source>
</evidence>
<dbReference type="InterPro" id="IPR002680">
    <property type="entry name" value="AOX"/>
</dbReference>
<dbReference type="AlphaFoldDB" id="A0A9N9H2D5"/>
<keyword evidence="4 12" id="KW-0679">Respiratory chain</keyword>
<keyword evidence="14" id="KW-1185">Reference proteome</keyword>
<reference evidence="13" key="1">
    <citation type="submission" date="2021-06" db="EMBL/GenBank/DDBJ databases">
        <authorList>
            <person name="Kallberg Y."/>
            <person name="Tangrot J."/>
            <person name="Rosling A."/>
        </authorList>
    </citation>
    <scope>NUCLEOTIDE SEQUENCE</scope>
    <source>
        <strain evidence="13">FL966</strain>
    </source>
</reference>
<keyword evidence="10 12" id="KW-0408">Iron</keyword>